<accession>A0AAF0F5L0</accession>
<feature type="domain" description="Tubulin-folding cofactor D ARM repeats" evidence="3">
    <location>
        <begin position="162"/>
        <end position="282"/>
    </location>
</feature>
<evidence type="ECO:0000313" key="5">
    <source>
        <dbReference type="Proteomes" id="UP001214628"/>
    </source>
</evidence>
<keyword evidence="1" id="KW-0143">Chaperone</keyword>
<dbReference type="Proteomes" id="UP001214628">
    <property type="component" value="Chromosome 2"/>
</dbReference>
<dbReference type="PANTHER" id="PTHR12658:SF0">
    <property type="entry name" value="TUBULIN-SPECIFIC CHAPERONE D"/>
    <property type="match status" value="1"/>
</dbReference>
<dbReference type="PANTHER" id="PTHR12658">
    <property type="entry name" value="BETA-TUBULIN COFACTOR D"/>
    <property type="match status" value="1"/>
</dbReference>
<dbReference type="EMBL" id="CP118376">
    <property type="protein sequence ID" value="WFD43233.1"/>
    <property type="molecule type" value="Genomic_DNA"/>
</dbReference>
<evidence type="ECO:0008006" key="6">
    <source>
        <dbReference type="Google" id="ProtNLM"/>
    </source>
</evidence>
<sequence>MHETKSQFEATGILQALCAITKTCDSDFVNEIMVVLPLLLDRLTSWERKSVMLNRFRTKLIGRLAMRILKCNRDDERVDDLVDMLLTALGHSDSGIRMSAAKGIARVASQVSASLRIQIVEALVDQLHENISLHQVPEGFLTDMNSDMFQSIIVDQLDSVDVYAVSDSVWHGVFLAIAECTRRALIPNQVLCRIMYWVHRGLLFEIPRGTGSAGSNVRDACCYVLWAMARVRDVKTLESFAHSIARRLITVSTLDRESTIRRAASAAFQEWVGRTSLMPHGIHILERTDFTAVGIRRRAYTVSAPSVAEYIFYRRSLLNHLQSRCLVHWDADIRNLAAVAIQKIVALEPACLDSIVQTQVPSLNTMDRDRVHGALQCLGALGPLMSNCNDLQATITATVQIAPSLFSAPGGGLILEAACRVIAAVAGRTDTSQTMPLLRCAASRPEDRIHEVLSDAIQAMNQSSVVDRFCTRLLNDWVQCSPNEQRSGALALGRVGDLHLARRLELLCRIMKGEQEADIETRRNAVSSLAALAKHCPKDASRIVNALLLGLADRTIDQRGDVGSWVRMQTLDCLPKGLEFVSNSEILPCVCEALSAILVERIDSLRCKASEVFREIASKYRVPAHDKVQKALDAPSTVYRDGNTAFHKVMPLLAEECYRRAMLPILTMTIGSPPDSALRDAGHALVKWMQTTDAPTMESVFLDLKIHAEQHIANNRVFIPVLQTIAHLLEYDVLPAKTKT</sequence>
<dbReference type="InterPro" id="IPR022577">
    <property type="entry name" value="TBCD_C"/>
</dbReference>
<dbReference type="GO" id="GO:0007021">
    <property type="term" value="P:tubulin complex assembly"/>
    <property type="evidence" value="ECO:0007669"/>
    <property type="project" value="InterPro"/>
</dbReference>
<evidence type="ECO:0000259" key="3">
    <source>
        <dbReference type="Pfam" id="PF25767"/>
    </source>
</evidence>
<dbReference type="GO" id="GO:0005096">
    <property type="term" value="F:GTPase activator activity"/>
    <property type="evidence" value="ECO:0007669"/>
    <property type="project" value="InterPro"/>
</dbReference>
<dbReference type="InterPro" id="IPR011989">
    <property type="entry name" value="ARM-like"/>
</dbReference>
<dbReference type="GO" id="GO:0048487">
    <property type="term" value="F:beta-tubulin binding"/>
    <property type="evidence" value="ECO:0007669"/>
    <property type="project" value="InterPro"/>
</dbReference>
<name>A0AAF0F5L0_9BASI</name>
<evidence type="ECO:0000313" key="4">
    <source>
        <dbReference type="EMBL" id="WFD43233.1"/>
    </source>
</evidence>
<reference evidence="4" key="1">
    <citation type="submission" date="2023-02" db="EMBL/GenBank/DDBJ databases">
        <title>Mating type loci evolution in Malassezia.</title>
        <authorList>
            <person name="Coelho M.A."/>
        </authorList>
    </citation>
    <scope>NUCLEOTIDE SEQUENCE</scope>
    <source>
        <strain evidence="4">CBS 14136</strain>
    </source>
</reference>
<dbReference type="Gene3D" id="1.25.10.10">
    <property type="entry name" value="Leucine-rich Repeat Variant"/>
    <property type="match status" value="2"/>
</dbReference>
<protein>
    <recommendedName>
        <fullName evidence="6">Tubulin-specific chaperone D</fullName>
    </recommendedName>
</protein>
<feature type="domain" description="Tubulin-folding cofactor D C-terminal" evidence="2">
    <location>
        <begin position="597"/>
        <end position="734"/>
    </location>
</feature>
<dbReference type="GO" id="GO:0007023">
    <property type="term" value="P:post-chaperonin tubulin folding pathway"/>
    <property type="evidence" value="ECO:0007669"/>
    <property type="project" value="InterPro"/>
</dbReference>
<keyword evidence="5" id="KW-1185">Reference proteome</keyword>
<dbReference type="Pfam" id="PF25767">
    <property type="entry name" value="ARM_TBCD_2nd"/>
    <property type="match status" value="2"/>
</dbReference>
<dbReference type="SUPFAM" id="SSF48371">
    <property type="entry name" value="ARM repeat"/>
    <property type="match status" value="1"/>
</dbReference>
<dbReference type="GO" id="GO:0000226">
    <property type="term" value="P:microtubule cytoskeleton organization"/>
    <property type="evidence" value="ECO:0007669"/>
    <property type="project" value="TreeGrafter"/>
</dbReference>
<evidence type="ECO:0000256" key="1">
    <source>
        <dbReference type="ARBA" id="ARBA00023186"/>
    </source>
</evidence>
<proteinExistence type="predicted"/>
<dbReference type="InterPro" id="IPR016024">
    <property type="entry name" value="ARM-type_fold"/>
</dbReference>
<evidence type="ECO:0000259" key="2">
    <source>
        <dbReference type="Pfam" id="PF12612"/>
    </source>
</evidence>
<gene>
    <name evidence="4" type="ORF">MPSI1_001892</name>
</gene>
<dbReference type="AlphaFoldDB" id="A0AAF0F5L0"/>
<dbReference type="Pfam" id="PF12612">
    <property type="entry name" value="TFCD_C"/>
    <property type="match status" value="1"/>
</dbReference>
<organism evidence="4 5">
    <name type="scientific">Malassezia psittaci</name>
    <dbReference type="NCBI Taxonomy" id="1821823"/>
    <lineage>
        <taxon>Eukaryota</taxon>
        <taxon>Fungi</taxon>
        <taxon>Dikarya</taxon>
        <taxon>Basidiomycota</taxon>
        <taxon>Ustilaginomycotina</taxon>
        <taxon>Malasseziomycetes</taxon>
        <taxon>Malasseziales</taxon>
        <taxon>Malasseziaceae</taxon>
        <taxon>Malassezia</taxon>
    </lineage>
</organism>
<feature type="domain" description="Tubulin-folding cofactor D ARM repeats" evidence="3">
    <location>
        <begin position="75"/>
        <end position="130"/>
    </location>
</feature>
<dbReference type="InterPro" id="IPR058033">
    <property type="entry name" value="ARM_TBCD_2nd"/>
</dbReference>
<dbReference type="InterPro" id="IPR033162">
    <property type="entry name" value="TBCD"/>
</dbReference>